<evidence type="ECO:0000313" key="2">
    <source>
        <dbReference type="Proteomes" id="UP000017836"/>
    </source>
</evidence>
<sequence length="115" mass="13027">ITDRPIVSPFTTDVKVWKTGLQSRSWLGLVESPPFDISLVPGASPRSAYRLQLDLAKRNQGLVGGKIDAWEDNFWKASTIVLDNMRAACCISFWMSDMSKHLLREDSSHYRILCL</sequence>
<dbReference type="AlphaFoldDB" id="W1NRB3"/>
<dbReference type="EMBL" id="KI395332">
    <property type="protein sequence ID" value="ERM98387.1"/>
    <property type="molecule type" value="Genomic_DNA"/>
</dbReference>
<keyword evidence="2" id="KW-1185">Reference proteome</keyword>
<proteinExistence type="predicted"/>
<feature type="non-terminal residue" evidence="1">
    <location>
        <position position="1"/>
    </location>
</feature>
<organism evidence="1 2">
    <name type="scientific">Amborella trichopoda</name>
    <dbReference type="NCBI Taxonomy" id="13333"/>
    <lineage>
        <taxon>Eukaryota</taxon>
        <taxon>Viridiplantae</taxon>
        <taxon>Streptophyta</taxon>
        <taxon>Embryophyta</taxon>
        <taxon>Tracheophyta</taxon>
        <taxon>Spermatophyta</taxon>
        <taxon>Magnoliopsida</taxon>
        <taxon>Amborellales</taxon>
        <taxon>Amborellaceae</taxon>
        <taxon>Amborella</taxon>
    </lineage>
</organism>
<evidence type="ECO:0000313" key="1">
    <source>
        <dbReference type="EMBL" id="ERM98387.1"/>
    </source>
</evidence>
<reference evidence="2" key="1">
    <citation type="journal article" date="2013" name="Science">
        <title>The Amborella genome and the evolution of flowering plants.</title>
        <authorList>
            <consortium name="Amborella Genome Project"/>
        </authorList>
    </citation>
    <scope>NUCLEOTIDE SEQUENCE [LARGE SCALE GENOMIC DNA]</scope>
</reference>
<accession>W1NRB3</accession>
<name>W1NRB3_AMBTC</name>
<dbReference type="HOGENOM" id="CLU_2115095_0_0_1"/>
<protein>
    <submittedName>
        <fullName evidence="1">Uncharacterized protein</fullName>
    </submittedName>
</protein>
<dbReference type="Gramene" id="ERM98387">
    <property type="protein sequence ID" value="ERM98387"/>
    <property type="gene ID" value="AMTR_s00072p00050860"/>
</dbReference>
<dbReference type="Proteomes" id="UP000017836">
    <property type="component" value="Unassembled WGS sequence"/>
</dbReference>
<gene>
    <name evidence="1" type="ORF">AMTR_s00072p00050860</name>
</gene>